<evidence type="ECO:0000259" key="10">
    <source>
        <dbReference type="PROSITE" id="PS50109"/>
    </source>
</evidence>
<feature type="domain" description="HAMP" evidence="11">
    <location>
        <begin position="301"/>
        <end position="354"/>
    </location>
</feature>
<evidence type="ECO:0000256" key="1">
    <source>
        <dbReference type="ARBA" id="ARBA00000085"/>
    </source>
</evidence>
<dbReference type="InterPro" id="IPR003660">
    <property type="entry name" value="HAMP_dom"/>
</dbReference>
<sequence>MRLSSKVNILVVLAFVASGLLCLGIQWVFIMPSFISLEKETAIKNAERVLETINNELNQVAPSASDWAFWTDTYNYMTGKNQNFVKENLEGTSVLEALKANYMGFYDTEGNAAWNLAIDLPTNELLHLGWLSEAKLPPDHPLLQIKTLTDEVRGIIDTPYAPMLVVAKPILTNLRKGPIAGTFILGRFLDNSTISHISKLTKLSIIPSLPKKQQIVPSHLLQIGHRHKGITYSALRKVETQTSWQIYTTLVDLTQKPVLALQIDTSRDISDQGAKAVMQSLWSLAATGLLMMFVFWKLLRITVLEPLTELTEHAKKIGKAGNLQEHIQIKRDDEIGFLSKTFNQMVDHLEESRQKVVDQSYRSGVAEMAGGVLHNIRNAITPLNVRLSTLQQSLRTAPLEEIKQASAELANSNTLSERRADLLQFVELAAEELSKLVTKSYEDVTLSIQQIAQIEGLLADQRRLTRSERVIEAVDMVKIINDVAAGLRSVFKDVMEVKITDSVVSCGNVVGARAALQQVVANVLINAAESIIEAGEHTGCITISASKEKLMGREMVDYHFDDNGIGVDPEHLEHLFERDFSTKHREGSGYGLHWSAITIQSLGGKMFVESAGLGHGASIRILLPVA</sequence>
<evidence type="ECO:0000259" key="11">
    <source>
        <dbReference type="PROSITE" id="PS50885"/>
    </source>
</evidence>
<dbReference type="EMBL" id="FQZR01000002">
    <property type="protein sequence ID" value="SHI71813.1"/>
    <property type="molecule type" value="Genomic_DNA"/>
</dbReference>
<evidence type="ECO:0000256" key="5">
    <source>
        <dbReference type="ARBA" id="ARBA00022679"/>
    </source>
</evidence>
<dbReference type="SMART" id="SM00387">
    <property type="entry name" value="HATPase_c"/>
    <property type="match status" value="1"/>
</dbReference>
<proteinExistence type="predicted"/>
<dbReference type="Pfam" id="PF02518">
    <property type="entry name" value="HATPase_c"/>
    <property type="match status" value="1"/>
</dbReference>
<evidence type="ECO:0000313" key="13">
    <source>
        <dbReference type="Proteomes" id="UP000184001"/>
    </source>
</evidence>
<dbReference type="Pfam" id="PF05228">
    <property type="entry name" value="CHASE4"/>
    <property type="match status" value="1"/>
</dbReference>
<dbReference type="GO" id="GO:0004673">
    <property type="term" value="F:protein histidine kinase activity"/>
    <property type="evidence" value="ECO:0007669"/>
    <property type="project" value="UniProtKB-EC"/>
</dbReference>
<evidence type="ECO:0000256" key="2">
    <source>
        <dbReference type="ARBA" id="ARBA00004370"/>
    </source>
</evidence>
<dbReference type="CDD" id="cd06225">
    <property type="entry name" value="HAMP"/>
    <property type="match status" value="1"/>
</dbReference>
<dbReference type="InterPro" id="IPR005467">
    <property type="entry name" value="His_kinase_dom"/>
</dbReference>
<reference evidence="12 13" key="1">
    <citation type="submission" date="2016-11" db="EMBL/GenBank/DDBJ databases">
        <authorList>
            <person name="Varghese N."/>
            <person name="Submissions S."/>
        </authorList>
    </citation>
    <scope>NUCLEOTIDE SEQUENCE [LARGE SCALE GENOMIC DNA]</scope>
    <source>
        <strain evidence="12 13">DSM 17919</strain>
    </source>
</reference>
<dbReference type="CDD" id="cd00075">
    <property type="entry name" value="HATPase"/>
    <property type="match status" value="1"/>
</dbReference>
<dbReference type="Proteomes" id="UP000184001">
    <property type="component" value="Unassembled WGS sequence"/>
</dbReference>
<comment type="subcellular location">
    <subcellularLocation>
        <location evidence="2">Membrane</location>
    </subcellularLocation>
</comment>
<keyword evidence="6" id="KW-0547">Nucleotide-binding</keyword>
<evidence type="ECO:0000256" key="9">
    <source>
        <dbReference type="SAM" id="Phobius"/>
    </source>
</evidence>
<dbReference type="SUPFAM" id="SSF158472">
    <property type="entry name" value="HAMP domain-like"/>
    <property type="match status" value="1"/>
</dbReference>
<dbReference type="PANTHER" id="PTHR44936:SF10">
    <property type="entry name" value="SENSOR PROTEIN RSTB"/>
    <property type="match status" value="1"/>
</dbReference>
<dbReference type="Gene3D" id="3.30.565.10">
    <property type="entry name" value="Histidine kinase-like ATPase, C-terminal domain"/>
    <property type="match status" value="1"/>
</dbReference>
<dbReference type="Gene3D" id="6.10.340.10">
    <property type="match status" value="1"/>
</dbReference>
<organism evidence="12 13">
    <name type="scientific">Halodesulfovibrio aestuarii</name>
    <dbReference type="NCBI Taxonomy" id="126333"/>
    <lineage>
        <taxon>Bacteria</taxon>
        <taxon>Pseudomonadati</taxon>
        <taxon>Thermodesulfobacteriota</taxon>
        <taxon>Desulfovibrionia</taxon>
        <taxon>Desulfovibrionales</taxon>
        <taxon>Desulfovibrionaceae</taxon>
        <taxon>Halodesulfovibrio</taxon>
    </lineage>
</organism>
<keyword evidence="5" id="KW-0808">Transferase</keyword>
<evidence type="ECO:0000256" key="8">
    <source>
        <dbReference type="ARBA" id="ARBA00022840"/>
    </source>
</evidence>
<evidence type="ECO:0000256" key="4">
    <source>
        <dbReference type="ARBA" id="ARBA00022553"/>
    </source>
</evidence>
<dbReference type="Pfam" id="PF00672">
    <property type="entry name" value="HAMP"/>
    <property type="match status" value="1"/>
</dbReference>
<keyword evidence="4" id="KW-0597">Phosphoprotein</keyword>
<feature type="transmembrane region" description="Helical" evidence="9">
    <location>
        <begin position="7"/>
        <end position="29"/>
    </location>
</feature>
<dbReference type="InterPro" id="IPR003594">
    <property type="entry name" value="HATPase_dom"/>
</dbReference>
<keyword evidence="8" id="KW-0067">ATP-binding</keyword>
<feature type="domain" description="Histidine kinase" evidence="10">
    <location>
        <begin position="371"/>
        <end position="626"/>
    </location>
</feature>
<evidence type="ECO:0000256" key="7">
    <source>
        <dbReference type="ARBA" id="ARBA00022777"/>
    </source>
</evidence>
<dbReference type="PROSITE" id="PS50109">
    <property type="entry name" value="HIS_KIN"/>
    <property type="match status" value="1"/>
</dbReference>
<dbReference type="PRINTS" id="PR00344">
    <property type="entry name" value="BCTRLSENSOR"/>
</dbReference>
<dbReference type="RefSeq" id="WP_020001887.1">
    <property type="nucleotide sequence ID" value="NZ_CP192219.1"/>
</dbReference>
<keyword evidence="9" id="KW-1133">Transmembrane helix</keyword>
<dbReference type="GO" id="GO:0005524">
    <property type="term" value="F:ATP binding"/>
    <property type="evidence" value="ECO:0007669"/>
    <property type="project" value="UniProtKB-KW"/>
</dbReference>
<dbReference type="SUPFAM" id="SSF55874">
    <property type="entry name" value="ATPase domain of HSP90 chaperone/DNA topoisomerase II/histidine kinase"/>
    <property type="match status" value="1"/>
</dbReference>
<keyword evidence="7" id="KW-0418">Kinase</keyword>
<keyword evidence="9" id="KW-0812">Transmembrane</keyword>
<accession>A0A8G2C7X1</accession>
<gene>
    <name evidence="12" type="ORF">SAMN05660830_00761</name>
</gene>
<dbReference type="EC" id="2.7.13.3" evidence="3"/>
<dbReference type="GO" id="GO:0016020">
    <property type="term" value="C:membrane"/>
    <property type="evidence" value="ECO:0007669"/>
    <property type="project" value="UniProtKB-SubCell"/>
</dbReference>
<keyword evidence="9" id="KW-0472">Membrane</keyword>
<name>A0A8G2C7X1_9BACT</name>
<dbReference type="PROSITE" id="PS50885">
    <property type="entry name" value="HAMP"/>
    <property type="match status" value="1"/>
</dbReference>
<dbReference type="InterPro" id="IPR050980">
    <property type="entry name" value="2C_sensor_his_kinase"/>
</dbReference>
<dbReference type="PANTHER" id="PTHR44936">
    <property type="entry name" value="SENSOR PROTEIN CREC"/>
    <property type="match status" value="1"/>
</dbReference>
<evidence type="ECO:0000256" key="3">
    <source>
        <dbReference type="ARBA" id="ARBA00012438"/>
    </source>
</evidence>
<comment type="caution">
    <text evidence="12">The sequence shown here is derived from an EMBL/GenBank/DDBJ whole genome shotgun (WGS) entry which is preliminary data.</text>
</comment>
<dbReference type="InterPro" id="IPR004358">
    <property type="entry name" value="Sig_transdc_His_kin-like_C"/>
</dbReference>
<dbReference type="InterPro" id="IPR007892">
    <property type="entry name" value="CHASE4"/>
</dbReference>
<evidence type="ECO:0000313" key="12">
    <source>
        <dbReference type="EMBL" id="SHI71813.1"/>
    </source>
</evidence>
<dbReference type="GO" id="GO:0007165">
    <property type="term" value="P:signal transduction"/>
    <property type="evidence" value="ECO:0007669"/>
    <property type="project" value="InterPro"/>
</dbReference>
<dbReference type="AlphaFoldDB" id="A0A8G2C7X1"/>
<comment type="catalytic activity">
    <reaction evidence="1">
        <text>ATP + protein L-histidine = ADP + protein N-phospho-L-histidine.</text>
        <dbReference type="EC" id="2.7.13.3"/>
    </reaction>
</comment>
<evidence type="ECO:0000256" key="6">
    <source>
        <dbReference type="ARBA" id="ARBA00022741"/>
    </source>
</evidence>
<dbReference type="InterPro" id="IPR036890">
    <property type="entry name" value="HATPase_C_sf"/>
</dbReference>
<protein>
    <recommendedName>
        <fullName evidence="3">histidine kinase</fullName>
        <ecNumber evidence="3">2.7.13.3</ecNumber>
    </recommendedName>
</protein>
<dbReference type="SMART" id="SM00304">
    <property type="entry name" value="HAMP"/>
    <property type="match status" value="1"/>
</dbReference>